<sequence length="201" mass="22811">MNPPDDLETTSLALHLVPPKDAIVHSILDDMLDYVNSDGIPYRTHHLPRVPARIPDAESAGLDVGYSLHRAYLSGTYYYRTAEWFLSWLHRFVKYAGHYPSIQEEFKTLLKQRIQERIGAPGDALAPAMRLTICHDMDVPSYQDMETLKELQCEDEGMLIITIVGKEVYDRGLTTALAVQAIREKRSLDNGQIVDGEVERL</sequence>
<keyword evidence="2" id="KW-1185">Reference proteome</keyword>
<dbReference type="OrthoDB" id="2012566at2759"/>
<proteinExistence type="predicted"/>
<dbReference type="EMBL" id="JAPEIS010000002">
    <property type="protein sequence ID" value="KAJ8068991.1"/>
    <property type="molecule type" value="Genomic_DNA"/>
</dbReference>
<protein>
    <submittedName>
        <fullName evidence="1">Uncharacterized protein</fullName>
    </submittedName>
</protein>
<reference evidence="1" key="1">
    <citation type="submission" date="2022-11" db="EMBL/GenBank/DDBJ databases">
        <title>Genome Resource of Sclerotinia nivalis Strain SnTB1, a Plant Pathogen Isolated from American Ginseng.</title>
        <authorList>
            <person name="Fan S."/>
        </authorList>
    </citation>
    <scope>NUCLEOTIDE SEQUENCE</scope>
    <source>
        <strain evidence="1">SnTB1</strain>
    </source>
</reference>
<dbReference type="AlphaFoldDB" id="A0A9X0AU46"/>
<comment type="caution">
    <text evidence="1">The sequence shown here is derived from an EMBL/GenBank/DDBJ whole genome shotgun (WGS) entry which is preliminary data.</text>
</comment>
<evidence type="ECO:0000313" key="2">
    <source>
        <dbReference type="Proteomes" id="UP001152300"/>
    </source>
</evidence>
<accession>A0A9X0AU46</accession>
<evidence type="ECO:0000313" key="1">
    <source>
        <dbReference type="EMBL" id="KAJ8068991.1"/>
    </source>
</evidence>
<dbReference type="Proteomes" id="UP001152300">
    <property type="component" value="Unassembled WGS sequence"/>
</dbReference>
<organism evidence="1 2">
    <name type="scientific">Sclerotinia nivalis</name>
    <dbReference type="NCBI Taxonomy" id="352851"/>
    <lineage>
        <taxon>Eukaryota</taxon>
        <taxon>Fungi</taxon>
        <taxon>Dikarya</taxon>
        <taxon>Ascomycota</taxon>
        <taxon>Pezizomycotina</taxon>
        <taxon>Leotiomycetes</taxon>
        <taxon>Helotiales</taxon>
        <taxon>Sclerotiniaceae</taxon>
        <taxon>Sclerotinia</taxon>
    </lineage>
</organism>
<name>A0A9X0AU46_9HELO</name>
<gene>
    <name evidence="1" type="ORF">OCU04_002671</name>
</gene>